<dbReference type="KEGG" id="llu:AKJ09_01123"/>
<dbReference type="AlphaFoldDB" id="A0A0K1PMW9"/>
<dbReference type="STRING" id="1391654.AKJ09_01123"/>
<dbReference type="Proteomes" id="UP000064967">
    <property type="component" value="Chromosome"/>
</dbReference>
<sequence>MAWGRPLGRQFSRVRHLQASSLRIVVVLASLAVRSWRTGGAQFVHRSSCIAPRFANPWTILDER</sequence>
<gene>
    <name evidence="1" type="ORF">AKJ09_01123</name>
</gene>
<accession>A0A0K1PMW9</accession>
<evidence type="ECO:0000313" key="2">
    <source>
        <dbReference type="Proteomes" id="UP000064967"/>
    </source>
</evidence>
<organism evidence="1 2">
    <name type="scientific">Labilithrix luteola</name>
    <dbReference type="NCBI Taxonomy" id="1391654"/>
    <lineage>
        <taxon>Bacteria</taxon>
        <taxon>Pseudomonadati</taxon>
        <taxon>Myxococcota</taxon>
        <taxon>Polyangia</taxon>
        <taxon>Polyangiales</taxon>
        <taxon>Labilitrichaceae</taxon>
        <taxon>Labilithrix</taxon>
    </lineage>
</organism>
<reference evidence="1 2" key="1">
    <citation type="submission" date="2015-08" db="EMBL/GenBank/DDBJ databases">
        <authorList>
            <person name="Babu N.S."/>
            <person name="Beckwith C.J."/>
            <person name="Beseler K.G."/>
            <person name="Brison A."/>
            <person name="Carone J.V."/>
            <person name="Caskin T.P."/>
            <person name="Diamond M."/>
            <person name="Durham M.E."/>
            <person name="Foxe J.M."/>
            <person name="Go M."/>
            <person name="Henderson B.A."/>
            <person name="Jones I.B."/>
            <person name="McGettigan J.A."/>
            <person name="Micheletti S.J."/>
            <person name="Nasrallah M.E."/>
            <person name="Ortiz D."/>
            <person name="Piller C.R."/>
            <person name="Privatt S.R."/>
            <person name="Schneider S.L."/>
            <person name="Sharp S."/>
            <person name="Smith T.C."/>
            <person name="Stanton J.D."/>
            <person name="Ullery H.E."/>
            <person name="Wilson R.J."/>
            <person name="Serrano M.G."/>
            <person name="Buck G."/>
            <person name="Lee V."/>
            <person name="Wang Y."/>
            <person name="Carvalho R."/>
            <person name="Voegtly L."/>
            <person name="Shi R."/>
            <person name="Duckworth R."/>
            <person name="Johnson A."/>
            <person name="Loviza R."/>
            <person name="Walstead R."/>
            <person name="Shah Z."/>
            <person name="Kiflezghi M."/>
            <person name="Wade K."/>
            <person name="Ball S.L."/>
            <person name="Bradley K.W."/>
            <person name="Asai D.J."/>
            <person name="Bowman C.A."/>
            <person name="Russell D.A."/>
            <person name="Pope W.H."/>
            <person name="Jacobs-Sera D."/>
            <person name="Hendrix R.W."/>
            <person name="Hatfull G.F."/>
        </authorList>
    </citation>
    <scope>NUCLEOTIDE SEQUENCE [LARGE SCALE GENOMIC DNA]</scope>
    <source>
        <strain evidence="1 2">DSM 27648</strain>
    </source>
</reference>
<keyword evidence="2" id="KW-1185">Reference proteome</keyword>
<protein>
    <submittedName>
        <fullName evidence="1">Uncharacterized protein</fullName>
    </submittedName>
</protein>
<evidence type="ECO:0000313" key="1">
    <source>
        <dbReference type="EMBL" id="AKU94459.1"/>
    </source>
</evidence>
<name>A0A0K1PMW9_9BACT</name>
<dbReference type="EMBL" id="CP012333">
    <property type="protein sequence ID" value="AKU94459.1"/>
    <property type="molecule type" value="Genomic_DNA"/>
</dbReference>
<proteinExistence type="predicted"/>